<reference evidence="2" key="1">
    <citation type="journal article" date="2022" name="Mol. Ecol. Resour.">
        <title>The genomes of chicory, endive, great burdock and yacon provide insights into Asteraceae palaeo-polyploidization history and plant inulin production.</title>
        <authorList>
            <person name="Fan W."/>
            <person name="Wang S."/>
            <person name="Wang H."/>
            <person name="Wang A."/>
            <person name="Jiang F."/>
            <person name="Liu H."/>
            <person name="Zhao H."/>
            <person name="Xu D."/>
            <person name="Zhang Y."/>
        </authorList>
    </citation>
    <scope>NUCLEOTIDE SEQUENCE [LARGE SCALE GENOMIC DNA]</scope>
    <source>
        <strain evidence="2">cv. Punajuju</strain>
    </source>
</reference>
<protein>
    <submittedName>
        <fullName evidence="1">Uncharacterized protein</fullName>
    </submittedName>
</protein>
<name>A0ACB8ZM54_CICIN</name>
<comment type="caution">
    <text evidence="1">The sequence shown here is derived from an EMBL/GenBank/DDBJ whole genome shotgun (WGS) entry which is preliminary data.</text>
</comment>
<reference evidence="1 2" key="2">
    <citation type="journal article" date="2022" name="Mol. Ecol. Resour.">
        <title>The genomes of chicory, endive, great burdock and yacon provide insights into Asteraceae paleo-polyploidization history and plant inulin production.</title>
        <authorList>
            <person name="Fan W."/>
            <person name="Wang S."/>
            <person name="Wang H."/>
            <person name="Wang A."/>
            <person name="Jiang F."/>
            <person name="Liu H."/>
            <person name="Zhao H."/>
            <person name="Xu D."/>
            <person name="Zhang Y."/>
        </authorList>
    </citation>
    <scope>NUCLEOTIDE SEQUENCE [LARGE SCALE GENOMIC DNA]</scope>
    <source>
        <strain evidence="2">cv. Punajuju</strain>
        <tissue evidence="1">Leaves</tissue>
    </source>
</reference>
<gene>
    <name evidence="1" type="ORF">L2E82_42309</name>
</gene>
<evidence type="ECO:0000313" key="1">
    <source>
        <dbReference type="EMBL" id="KAI3698622.1"/>
    </source>
</evidence>
<keyword evidence="2" id="KW-1185">Reference proteome</keyword>
<accession>A0ACB8ZM54</accession>
<evidence type="ECO:0000313" key="2">
    <source>
        <dbReference type="Proteomes" id="UP001055811"/>
    </source>
</evidence>
<organism evidence="1 2">
    <name type="scientific">Cichorium intybus</name>
    <name type="common">Chicory</name>
    <dbReference type="NCBI Taxonomy" id="13427"/>
    <lineage>
        <taxon>Eukaryota</taxon>
        <taxon>Viridiplantae</taxon>
        <taxon>Streptophyta</taxon>
        <taxon>Embryophyta</taxon>
        <taxon>Tracheophyta</taxon>
        <taxon>Spermatophyta</taxon>
        <taxon>Magnoliopsida</taxon>
        <taxon>eudicotyledons</taxon>
        <taxon>Gunneridae</taxon>
        <taxon>Pentapetalae</taxon>
        <taxon>asterids</taxon>
        <taxon>campanulids</taxon>
        <taxon>Asterales</taxon>
        <taxon>Asteraceae</taxon>
        <taxon>Cichorioideae</taxon>
        <taxon>Cichorieae</taxon>
        <taxon>Cichoriinae</taxon>
        <taxon>Cichorium</taxon>
    </lineage>
</organism>
<dbReference type="Proteomes" id="UP001055811">
    <property type="component" value="Linkage Group LG08"/>
</dbReference>
<sequence length="67" mass="7783">MDGMVAALQKLGDGFLKMERIKMDIVGELESMRMKMEIKQTKMIIESYQKVVDTFAETIIEKKNKKI</sequence>
<proteinExistence type="predicted"/>
<dbReference type="EMBL" id="CM042016">
    <property type="protein sequence ID" value="KAI3698622.1"/>
    <property type="molecule type" value="Genomic_DNA"/>
</dbReference>